<evidence type="ECO:0000313" key="5">
    <source>
        <dbReference type="Proteomes" id="UP001233172"/>
    </source>
</evidence>
<dbReference type="AlphaFoldDB" id="A0AAD8BCD7"/>
<evidence type="ECO:0000256" key="2">
    <source>
        <dbReference type="ARBA" id="ARBA00022842"/>
    </source>
</evidence>
<dbReference type="PANTHER" id="PTHR12001">
    <property type="entry name" value="GERANYLGERANYL PYROPHOSPHATE SYNTHASE"/>
    <property type="match status" value="1"/>
</dbReference>
<dbReference type="GO" id="GO:0008299">
    <property type="term" value="P:isoprenoid biosynthetic process"/>
    <property type="evidence" value="ECO:0007669"/>
    <property type="project" value="InterPro"/>
</dbReference>
<dbReference type="SUPFAM" id="SSF48576">
    <property type="entry name" value="Terpenoid synthases"/>
    <property type="match status" value="1"/>
</dbReference>
<name>A0AAD8BCD7_BIOPF</name>
<organism evidence="4 5">
    <name type="scientific">Biomphalaria pfeifferi</name>
    <name type="common">Bloodfluke planorb</name>
    <name type="synonym">Freshwater snail</name>
    <dbReference type="NCBI Taxonomy" id="112525"/>
    <lineage>
        <taxon>Eukaryota</taxon>
        <taxon>Metazoa</taxon>
        <taxon>Spiralia</taxon>
        <taxon>Lophotrochozoa</taxon>
        <taxon>Mollusca</taxon>
        <taxon>Gastropoda</taxon>
        <taxon>Heterobranchia</taxon>
        <taxon>Euthyneura</taxon>
        <taxon>Panpulmonata</taxon>
        <taxon>Hygrophila</taxon>
        <taxon>Lymnaeoidea</taxon>
        <taxon>Planorbidae</taxon>
        <taxon>Biomphalaria</taxon>
    </lineage>
</organism>
<sequence>MNNIEIMLNIAAKRATYQNCQQMDSSLSKIENVKTKDKHEQILLEPYKYISQTKGQQIHIQLIEAFNFWLKIPDEKQQIVSEVVQMLHNASLIVDDIEDNSKLRRGIPATHSIFGVAKAINAANYVYLQGIEKLFVLEKFEETFRIFTEHSLEAHRGQGMDIYWRDAVICPTEEEYKLMAYRKTGALFGLAVKLMQLFSTNKSDLDNLVKLLGIYFQIRNDYANLCSKEKETNKSYCEDITEGKFSFPLIHAIRSNPDDNQVFFILRQKTTDNDIKKYCLQYLEKVGSFEYTRKVLSELQYKLLQNMEFLGQNPKFIAIIEELSKIYSASED</sequence>
<accession>A0AAD8BCD7</accession>
<dbReference type="PANTHER" id="PTHR12001:SF44">
    <property type="entry name" value="GERANYLGERANYL PYROPHOSPHATE SYNTHASE"/>
    <property type="match status" value="1"/>
</dbReference>
<evidence type="ECO:0000256" key="1">
    <source>
        <dbReference type="ARBA" id="ARBA00022723"/>
    </source>
</evidence>
<reference evidence="4" key="1">
    <citation type="journal article" date="2023" name="PLoS Negl. Trop. Dis.">
        <title>A genome sequence for Biomphalaria pfeifferi, the major vector snail for the human-infecting parasite Schistosoma mansoni.</title>
        <authorList>
            <person name="Bu L."/>
            <person name="Lu L."/>
            <person name="Laidemitt M.R."/>
            <person name="Zhang S.M."/>
            <person name="Mutuku M."/>
            <person name="Mkoji G."/>
            <person name="Steinauer M."/>
            <person name="Loker E.S."/>
        </authorList>
    </citation>
    <scope>NUCLEOTIDE SEQUENCE</scope>
    <source>
        <strain evidence="4">KasaAsao</strain>
    </source>
</reference>
<dbReference type="EMBL" id="JASAOG010000100">
    <property type="protein sequence ID" value="KAK0051836.1"/>
    <property type="molecule type" value="Genomic_DNA"/>
</dbReference>
<evidence type="ECO:0000313" key="4">
    <source>
        <dbReference type="EMBL" id="KAK0051836.1"/>
    </source>
</evidence>
<keyword evidence="2" id="KW-0460">Magnesium</keyword>
<dbReference type="InterPro" id="IPR033749">
    <property type="entry name" value="Polyprenyl_synt_CS"/>
</dbReference>
<dbReference type="Gene3D" id="1.10.600.10">
    <property type="entry name" value="Farnesyl Diphosphate Synthase"/>
    <property type="match status" value="1"/>
</dbReference>
<dbReference type="InterPro" id="IPR008949">
    <property type="entry name" value="Isoprenoid_synthase_dom_sf"/>
</dbReference>
<keyword evidence="3" id="KW-0808">Transferase</keyword>
<dbReference type="SFLD" id="SFLDS00005">
    <property type="entry name" value="Isoprenoid_Synthase_Type_I"/>
    <property type="match status" value="1"/>
</dbReference>
<gene>
    <name evidence="4" type="ORF">Bpfe_018843</name>
</gene>
<dbReference type="PROSITE" id="PS00723">
    <property type="entry name" value="POLYPRENYL_SYNTHASE_1"/>
    <property type="match status" value="1"/>
</dbReference>
<dbReference type="InterPro" id="IPR000092">
    <property type="entry name" value="Polyprenyl_synt"/>
</dbReference>
<dbReference type="GO" id="GO:0004659">
    <property type="term" value="F:prenyltransferase activity"/>
    <property type="evidence" value="ECO:0007669"/>
    <property type="project" value="InterPro"/>
</dbReference>
<comment type="caution">
    <text evidence="4">The sequence shown here is derived from an EMBL/GenBank/DDBJ whole genome shotgun (WGS) entry which is preliminary data.</text>
</comment>
<dbReference type="Pfam" id="PF00348">
    <property type="entry name" value="polyprenyl_synt"/>
    <property type="match status" value="1"/>
</dbReference>
<reference evidence="4" key="2">
    <citation type="submission" date="2023-04" db="EMBL/GenBank/DDBJ databases">
        <authorList>
            <person name="Bu L."/>
            <person name="Lu L."/>
            <person name="Laidemitt M.R."/>
            <person name="Zhang S.M."/>
            <person name="Mutuku M."/>
            <person name="Mkoji G."/>
            <person name="Steinauer M."/>
            <person name="Loker E.S."/>
        </authorList>
    </citation>
    <scope>NUCLEOTIDE SEQUENCE</scope>
    <source>
        <strain evidence="4">KasaAsao</strain>
        <tissue evidence="4">Whole Snail</tissue>
    </source>
</reference>
<keyword evidence="5" id="KW-1185">Reference proteome</keyword>
<comment type="similarity">
    <text evidence="3">Belongs to the FPP/GGPP synthase family.</text>
</comment>
<proteinExistence type="inferred from homology"/>
<dbReference type="CDD" id="cd00685">
    <property type="entry name" value="Trans_IPPS_HT"/>
    <property type="match status" value="1"/>
</dbReference>
<dbReference type="Proteomes" id="UP001233172">
    <property type="component" value="Unassembled WGS sequence"/>
</dbReference>
<evidence type="ECO:0000256" key="3">
    <source>
        <dbReference type="RuleBase" id="RU004466"/>
    </source>
</evidence>
<protein>
    <submittedName>
        <fullName evidence="4">Geranylgeranyl pyrophosphate synthase</fullName>
    </submittedName>
</protein>
<keyword evidence="1" id="KW-0479">Metal-binding</keyword>
<dbReference type="GO" id="GO:0046872">
    <property type="term" value="F:metal ion binding"/>
    <property type="evidence" value="ECO:0007669"/>
    <property type="project" value="UniProtKB-KW"/>
</dbReference>